<dbReference type="InterPro" id="IPR056504">
    <property type="entry name" value="HTH_HVO_0163_N"/>
</dbReference>
<dbReference type="PANTHER" id="PTHR36216">
    <property type="entry name" value="TRANSCRIPTIONAL REGULATOR, TRMB"/>
    <property type="match status" value="1"/>
</dbReference>
<keyword evidence="1" id="KW-0472">Membrane</keyword>
<accession>A0A0F9L4B9</accession>
<keyword evidence="1" id="KW-0812">Transmembrane</keyword>
<gene>
    <name evidence="3" type="ORF">LCGC14_1559480</name>
</gene>
<proteinExistence type="predicted"/>
<evidence type="ECO:0000313" key="3">
    <source>
        <dbReference type="EMBL" id="KKM46664.1"/>
    </source>
</evidence>
<feature type="non-terminal residue" evidence="3">
    <location>
        <position position="201"/>
    </location>
</feature>
<feature type="transmembrane region" description="Helical" evidence="1">
    <location>
        <begin position="12"/>
        <end position="34"/>
    </location>
</feature>
<name>A0A0F9L4B9_9ZZZZ</name>
<organism evidence="3">
    <name type="scientific">marine sediment metagenome</name>
    <dbReference type="NCBI Taxonomy" id="412755"/>
    <lineage>
        <taxon>unclassified sequences</taxon>
        <taxon>metagenomes</taxon>
        <taxon>ecological metagenomes</taxon>
    </lineage>
</organism>
<dbReference type="SUPFAM" id="SSF46785">
    <property type="entry name" value="Winged helix' DNA-binding domain"/>
    <property type="match status" value="1"/>
</dbReference>
<feature type="transmembrane region" description="Helical" evidence="1">
    <location>
        <begin position="46"/>
        <end position="72"/>
    </location>
</feature>
<sequence length="201" mass="22861">MRNNKLDRQINVIKSLIIIFTLILLILVLILAFYKEPSSTGGGASASASGISIIFLLIVAILLISTLTILTLKEYRSYIIRRSYIQKGNSYLTSTDIFENENRVNIINQILKNPGIHHNELLRNCDLQTGQLQWHLGVLLKFNIIKKEKYGQYTIYFPITTSYDAIEYLENLIAKSKTTSEILKIIKENPGINSSEISRIL</sequence>
<dbReference type="InterPro" id="IPR036388">
    <property type="entry name" value="WH-like_DNA-bd_sf"/>
</dbReference>
<dbReference type="EMBL" id="LAZR01012030">
    <property type="protein sequence ID" value="KKM46664.1"/>
    <property type="molecule type" value="Genomic_DNA"/>
</dbReference>
<protein>
    <recommendedName>
        <fullName evidence="2">HVO-0163 N-terminal HTH domain-containing protein</fullName>
    </recommendedName>
</protein>
<evidence type="ECO:0000256" key="1">
    <source>
        <dbReference type="SAM" id="Phobius"/>
    </source>
</evidence>
<reference evidence="3" key="1">
    <citation type="journal article" date="2015" name="Nature">
        <title>Complex archaea that bridge the gap between prokaryotes and eukaryotes.</title>
        <authorList>
            <person name="Spang A."/>
            <person name="Saw J.H."/>
            <person name="Jorgensen S.L."/>
            <person name="Zaremba-Niedzwiedzka K."/>
            <person name="Martijn J."/>
            <person name="Lind A.E."/>
            <person name="van Eijk R."/>
            <person name="Schleper C."/>
            <person name="Guy L."/>
            <person name="Ettema T.J."/>
        </authorList>
    </citation>
    <scope>NUCLEOTIDE SEQUENCE</scope>
</reference>
<dbReference type="Pfam" id="PF24266">
    <property type="entry name" value="HTH_HVO_0163_N"/>
    <property type="match status" value="1"/>
</dbReference>
<dbReference type="AlphaFoldDB" id="A0A0F9L4B9"/>
<dbReference type="Gene3D" id="1.10.10.10">
    <property type="entry name" value="Winged helix-like DNA-binding domain superfamily/Winged helix DNA-binding domain"/>
    <property type="match status" value="1"/>
</dbReference>
<keyword evidence="1" id="KW-1133">Transmembrane helix</keyword>
<dbReference type="InterPro" id="IPR036390">
    <property type="entry name" value="WH_DNA-bd_sf"/>
</dbReference>
<evidence type="ECO:0000259" key="2">
    <source>
        <dbReference type="Pfam" id="PF24266"/>
    </source>
</evidence>
<dbReference type="PANTHER" id="PTHR36216:SF1">
    <property type="entry name" value="HTH ARSR-TYPE DOMAIN-CONTAINING PROTEIN"/>
    <property type="match status" value="1"/>
</dbReference>
<comment type="caution">
    <text evidence="3">The sequence shown here is derived from an EMBL/GenBank/DDBJ whole genome shotgun (WGS) entry which is preliminary data.</text>
</comment>
<feature type="domain" description="HVO-0163 N-terminal HTH" evidence="2">
    <location>
        <begin position="101"/>
        <end position="167"/>
    </location>
</feature>